<keyword evidence="4" id="KW-1185">Reference proteome</keyword>
<keyword evidence="1" id="KW-1133">Transmembrane helix</keyword>
<evidence type="ECO:0000313" key="4">
    <source>
        <dbReference type="Proteomes" id="UP000807469"/>
    </source>
</evidence>
<dbReference type="InterPro" id="IPR045340">
    <property type="entry name" value="DUF6533"/>
</dbReference>
<feature type="transmembrane region" description="Helical" evidence="1">
    <location>
        <begin position="131"/>
        <end position="152"/>
    </location>
</feature>
<name>A0A9P6CYV1_9AGAR</name>
<evidence type="ECO:0000256" key="1">
    <source>
        <dbReference type="SAM" id="Phobius"/>
    </source>
</evidence>
<evidence type="ECO:0000313" key="3">
    <source>
        <dbReference type="EMBL" id="KAF9477699.1"/>
    </source>
</evidence>
<keyword evidence="1" id="KW-0812">Transmembrane</keyword>
<feature type="domain" description="DUF6533" evidence="2">
    <location>
        <begin position="28"/>
        <end position="72"/>
    </location>
</feature>
<dbReference type="AlphaFoldDB" id="A0A9P6CYV1"/>
<accession>A0A9P6CYV1</accession>
<feature type="transmembrane region" description="Helical" evidence="1">
    <location>
        <begin position="172"/>
        <end position="191"/>
    </location>
</feature>
<reference evidence="3" key="1">
    <citation type="submission" date="2020-11" db="EMBL/GenBank/DDBJ databases">
        <authorList>
            <consortium name="DOE Joint Genome Institute"/>
            <person name="Ahrendt S."/>
            <person name="Riley R."/>
            <person name="Andreopoulos W."/>
            <person name="Labutti K."/>
            <person name="Pangilinan J."/>
            <person name="Ruiz-Duenas F.J."/>
            <person name="Barrasa J.M."/>
            <person name="Sanchez-Garcia M."/>
            <person name="Camarero S."/>
            <person name="Miyauchi S."/>
            <person name="Serrano A."/>
            <person name="Linde D."/>
            <person name="Babiker R."/>
            <person name="Drula E."/>
            <person name="Ayuso-Fernandez I."/>
            <person name="Pacheco R."/>
            <person name="Padilla G."/>
            <person name="Ferreira P."/>
            <person name="Barriuso J."/>
            <person name="Kellner H."/>
            <person name="Castanera R."/>
            <person name="Alfaro M."/>
            <person name="Ramirez L."/>
            <person name="Pisabarro A.G."/>
            <person name="Kuo A."/>
            <person name="Tritt A."/>
            <person name="Lipzen A."/>
            <person name="He G."/>
            <person name="Yan M."/>
            <person name="Ng V."/>
            <person name="Cullen D."/>
            <person name="Martin F."/>
            <person name="Rosso M.-N."/>
            <person name="Henrissat B."/>
            <person name="Hibbett D."/>
            <person name="Martinez A.T."/>
            <person name="Grigoriev I.V."/>
        </authorList>
    </citation>
    <scope>NUCLEOTIDE SEQUENCE</scope>
    <source>
        <strain evidence="3">CIRM-BRFM 674</strain>
    </source>
</reference>
<proteinExistence type="predicted"/>
<sequence length="294" mass="33199">MSIPHELFAPDPAYIAYATENLVFRKWSAVATQVLLVYEYTITFRSEIRYIWGSPVSFVKAIYLFSRYYGLVVQAVNLYLVSGPLAKLDIPEHVCRRWFYFLISSGCTLAAALDAILMLRVYALYLQDDRVGLFLAALFSAQRVVEGILAPIVLDVPLDSICDLRKTHKASIYFGISIMIKHTILLVMTLAKRKLAALGAPVVRLVRRDGIWVVVLLFAIFATIIPYSFVKQVAKAHVVFGWPMSLISILCCRMIMNMQQLNVNTSDENEESELTTCTSSKLDEFALYTLDSDI</sequence>
<feature type="transmembrane region" description="Helical" evidence="1">
    <location>
        <begin position="236"/>
        <end position="256"/>
    </location>
</feature>
<dbReference type="Proteomes" id="UP000807469">
    <property type="component" value="Unassembled WGS sequence"/>
</dbReference>
<organism evidence="3 4">
    <name type="scientific">Pholiota conissans</name>
    <dbReference type="NCBI Taxonomy" id="109636"/>
    <lineage>
        <taxon>Eukaryota</taxon>
        <taxon>Fungi</taxon>
        <taxon>Dikarya</taxon>
        <taxon>Basidiomycota</taxon>
        <taxon>Agaricomycotina</taxon>
        <taxon>Agaricomycetes</taxon>
        <taxon>Agaricomycetidae</taxon>
        <taxon>Agaricales</taxon>
        <taxon>Agaricineae</taxon>
        <taxon>Strophariaceae</taxon>
        <taxon>Pholiota</taxon>
    </lineage>
</organism>
<dbReference type="OrthoDB" id="3020506at2759"/>
<keyword evidence="1" id="KW-0472">Membrane</keyword>
<dbReference type="Pfam" id="PF20151">
    <property type="entry name" value="DUF6533"/>
    <property type="match status" value="1"/>
</dbReference>
<gene>
    <name evidence="3" type="ORF">BDN70DRAFT_994780</name>
</gene>
<protein>
    <recommendedName>
        <fullName evidence="2">DUF6533 domain-containing protein</fullName>
    </recommendedName>
</protein>
<feature type="transmembrane region" description="Helical" evidence="1">
    <location>
        <begin position="211"/>
        <end position="230"/>
    </location>
</feature>
<dbReference type="EMBL" id="MU155253">
    <property type="protein sequence ID" value="KAF9477699.1"/>
    <property type="molecule type" value="Genomic_DNA"/>
</dbReference>
<feature type="transmembrane region" description="Helical" evidence="1">
    <location>
        <begin position="98"/>
        <end position="119"/>
    </location>
</feature>
<evidence type="ECO:0000259" key="2">
    <source>
        <dbReference type="Pfam" id="PF20151"/>
    </source>
</evidence>
<comment type="caution">
    <text evidence="3">The sequence shown here is derived from an EMBL/GenBank/DDBJ whole genome shotgun (WGS) entry which is preliminary data.</text>
</comment>